<dbReference type="RefSeq" id="WP_376805506.1">
    <property type="nucleotide sequence ID" value="NZ_JBHTAC010000004.1"/>
</dbReference>
<comment type="caution">
    <text evidence="1">The sequence shown here is derived from an EMBL/GenBank/DDBJ whole genome shotgun (WGS) entry which is preliminary data.</text>
</comment>
<name>A0ABW2GTB1_9ACTN</name>
<proteinExistence type="predicted"/>
<gene>
    <name evidence="1" type="ORF">ACFQO7_06235</name>
</gene>
<dbReference type="EMBL" id="JBHTAC010000004">
    <property type="protein sequence ID" value="MFC7242077.1"/>
    <property type="molecule type" value="Genomic_DNA"/>
</dbReference>
<keyword evidence="2" id="KW-1185">Reference proteome</keyword>
<reference evidence="2" key="1">
    <citation type="journal article" date="2019" name="Int. J. Syst. Evol. Microbiol.">
        <title>The Global Catalogue of Microorganisms (GCM) 10K type strain sequencing project: providing services to taxonomists for standard genome sequencing and annotation.</title>
        <authorList>
            <consortium name="The Broad Institute Genomics Platform"/>
            <consortium name="The Broad Institute Genome Sequencing Center for Infectious Disease"/>
            <person name="Wu L."/>
            <person name="Ma J."/>
        </authorList>
    </citation>
    <scope>NUCLEOTIDE SEQUENCE [LARGE SCALE GENOMIC DNA]</scope>
    <source>
        <strain evidence="2">CGMCC 1.9106</strain>
    </source>
</reference>
<evidence type="ECO:0008006" key="3">
    <source>
        <dbReference type="Google" id="ProtNLM"/>
    </source>
</evidence>
<evidence type="ECO:0000313" key="1">
    <source>
        <dbReference type="EMBL" id="MFC7242077.1"/>
    </source>
</evidence>
<dbReference type="Proteomes" id="UP001596392">
    <property type="component" value="Unassembled WGS sequence"/>
</dbReference>
<protein>
    <recommendedName>
        <fullName evidence="3">TetR family transcriptional regulator</fullName>
    </recommendedName>
</protein>
<sequence>MTGLSGQLSAADQAALGTGLIQAVTAQAPRSAGVADVAAYLRMVSAPTYPLPATAGFVDGFADGFLEGAAAWKQDLQALFKLVGVGVTVSLAEFFVRPIVEETPQGLSPQVKAELETLRAMQRMGAVFRWLDQVGPVEAAKALRDIIPDAEDIATMIGRASLEWWSEQVRTAPDAAASGRHLGRLVGRIALELIRAFCEPDSFAIGEALEVSYDESEATP</sequence>
<accession>A0ABW2GTB1</accession>
<evidence type="ECO:0000313" key="2">
    <source>
        <dbReference type="Proteomes" id="UP001596392"/>
    </source>
</evidence>
<organism evidence="1 2">
    <name type="scientific">Catellatospora aurea</name>
    <dbReference type="NCBI Taxonomy" id="1337874"/>
    <lineage>
        <taxon>Bacteria</taxon>
        <taxon>Bacillati</taxon>
        <taxon>Actinomycetota</taxon>
        <taxon>Actinomycetes</taxon>
        <taxon>Micromonosporales</taxon>
        <taxon>Micromonosporaceae</taxon>
        <taxon>Catellatospora</taxon>
    </lineage>
</organism>